<organism evidence="2 3">
    <name type="scientific">Hericium alpestre</name>
    <dbReference type="NCBI Taxonomy" id="135208"/>
    <lineage>
        <taxon>Eukaryota</taxon>
        <taxon>Fungi</taxon>
        <taxon>Dikarya</taxon>
        <taxon>Basidiomycota</taxon>
        <taxon>Agaricomycotina</taxon>
        <taxon>Agaricomycetes</taxon>
        <taxon>Russulales</taxon>
        <taxon>Hericiaceae</taxon>
        <taxon>Hericium</taxon>
    </lineage>
</organism>
<dbReference type="EMBL" id="SFCI01000057">
    <property type="protein sequence ID" value="TFY83047.1"/>
    <property type="molecule type" value="Genomic_DNA"/>
</dbReference>
<evidence type="ECO:0000313" key="2">
    <source>
        <dbReference type="EMBL" id="TFY83047.1"/>
    </source>
</evidence>
<protein>
    <submittedName>
        <fullName evidence="2">Uncharacterized protein</fullName>
    </submittedName>
</protein>
<gene>
    <name evidence="2" type="ORF">EWM64_g964</name>
</gene>
<accession>A0A4Z0A9N1</accession>
<reference evidence="2 3" key="1">
    <citation type="submission" date="2019-02" db="EMBL/GenBank/DDBJ databases">
        <title>Genome sequencing of the rare red list fungi Hericium alpestre (H. flagellum).</title>
        <authorList>
            <person name="Buettner E."/>
            <person name="Kellner H."/>
        </authorList>
    </citation>
    <scope>NUCLEOTIDE SEQUENCE [LARGE SCALE GENOMIC DNA]</scope>
    <source>
        <strain evidence="2 3">DSM 108284</strain>
    </source>
</reference>
<sequence length="63" mass="6927">MDIRTALRIRSTILGIVAYLPVDTVLFVSSSSTSPDEFHIRALPKSSRRRRDGRAPTSEDPGG</sequence>
<name>A0A4Z0A9N1_9AGAM</name>
<dbReference type="Proteomes" id="UP000298061">
    <property type="component" value="Unassembled WGS sequence"/>
</dbReference>
<keyword evidence="3" id="KW-1185">Reference proteome</keyword>
<evidence type="ECO:0000256" key="1">
    <source>
        <dbReference type="SAM" id="MobiDB-lite"/>
    </source>
</evidence>
<feature type="region of interest" description="Disordered" evidence="1">
    <location>
        <begin position="32"/>
        <end position="63"/>
    </location>
</feature>
<comment type="caution">
    <text evidence="2">The sequence shown here is derived from an EMBL/GenBank/DDBJ whole genome shotgun (WGS) entry which is preliminary data.</text>
</comment>
<evidence type="ECO:0000313" key="3">
    <source>
        <dbReference type="Proteomes" id="UP000298061"/>
    </source>
</evidence>
<proteinExistence type="predicted"/>
<dbReference type="AlphaFoldDB" id="A0A4Z0A9N1"/>